<evidence type="ECO:0000313" key="2">
    <source>
        <dbReference type="EMBL" id="EIT70161.1"/>
    </source>
</evidence>
<evidence type="ECO:0000313" key="1">
    <source>
        <dbReference type="EMBL" id="EIT69974.1"/>
    </source>
</evidence>
<evidence type="ECO:0000313" key="3">
    <source>
        <dbReference type="Proteomes" id="UP000003704"/>
    </source>
</evidence>
<sequence>MEDLSFVSIGPDERPIWWKPEVLKTRYSQAHCALGTAYAYEFLDFMNNPHASDDTKELILGFIVSAMIHGSRDWKAVTVAESFMKTVGTYMSTGAVYR</sequence>
<name>I7ZDP2_9GAMM</name>
<dbReference type="Proteomes" id="UP000003704">
    <property type="component" value="Unassembled WGS sequence"/>
</dbReference>
<gene>
    <name evidence="1" type="ORF">WQQ_01110</name>
    <name evidence="2" type="ORF">WQQ_02980</name>
</gene>
<organism evidence="1 3">
    <name type="scientific">Hydrocarboniphaga effusa AP103</name>
    <dbReference type="NCBI Taxonomy" id="1172194"/>
    <lineage>
        <taxon>Bacteria</taxon>
        <taxon>Pseudomonadati</taxon>
        <taxon>Pseudomonadota</taxon>
        <taxon>Gammaproteobacteria</taxon>
        <taxon>Nevskiales</taxon>
        <taxon>Nevskiaceae</taxon>
        <taxon>Hydrocarboniphaga</taxon>
    </lineage>
</organism>
<proteinExistence type="predicted"/>
<dbReference type="AlphaFoldDB" id="I7ZDP2"/>
<keyword evidence="3" id="KW-1185">Reference proteome</keyword>
<protein>
    <submittedName>
        <fullName evidence="1">Uncharacterized protein</fullName>
    </submittedName>
</protein>
<dbReference type="EMBL" id="AKGD01000001">
    <property type="protein sequence ID" value="EIT70161.1"/>
    <property type="molecule type" value="Genomic_DNA"/>
</dbReference>
<comment type="caution">
    <text evidence="1">The sequence shown here is derived from an EMBL/GenBank/DDBJ whole genome shotgun (WGS) entry which is preliminary data.</text>
</comment>
<dbReference type="EMBL" id="AKGD01000001">
    <property type="protein sequence ID" value="EIT69974.1"/>
    <property type="molecule type" value="Genomic_DNA"/>
</dbReference>
<reference evidence="1 3" key="1">
    <citation type="journal article" date="2012" name="J. Bacteriol.">
        <title>Genome Sequence of n-Alkane-Degrading Hydrocarboniphaga effusa Strain AP103T (ATCC BAA-332T).</title>
        <authorList>
            <person name="Chang H.K."/>
            <person name="Zylstra G.J."/>
            <person name="Chae J.C."/>
        </authorList>
    </citation>
    <scope>NUCLEOTIDE SEQUENCE [LARGE SCALE GENOMIC DNA]</scope>
    <source>
        <strain evidence="1 3">AP103</strain>
    </source>
</reference>
<dbReference type="STRING" id="1172194.WQQ_01110"/>
<accession>I7ZDP2</accession>
<reference evidence="1" key="2">
    <citation type="submission" date="2012-05" db="EMBL/GenBank/DDBJ databases">
        <authorList>
            <person name="Park J.-H."/>
            <person name="Zylstra G.J."/>
            <person name="Chae J.-C."/>
        </authorList>
    </citation>
    <scope>NUCLEOTIDE SEQUENCE</scope>
    <source>
        <strain evidence="1">AP103</strain>
    </source>
</reference>